<protein>
    <submittedName>
        <fullName evidence="8">DNA-binding response regulator</fullName>
    </submittedName>
</protein>
<dbReference type="PROSITE" id="PS51755">
    <property type="entry name" value="OMPR_PHOB"/>
    <property type="match status" value="1"/>
</dbReference>
<dbReference type="GO" id="GO:0005829">
    <property type="term" value="C:cytosol"/>
    <property type="evidence" value="ECO:0007669"/>
    <property type="project" value="TreeGrafter"/>
</dbReference>
<dbReference type="InterPro" id="IPR039420">
    <property type="entry name" value="WalR-like"/>
</dbReference>
<dbReference type="InterPro" id="IPR001867">
    <property type="entry name" value="OmpR/PhoB-type_DNA-bd"/>
</dbReference>
<dbReference type="EMBL" id="AP019408">
    <property type="protein sequence ID" value="BBI40172.1"/>
    <property type="molecule type" value="Genomic_DNA"/>
</dbReference>
<dbReference type="PANTHER" id="PTHR48111">
    <property type="entry name" value="REGULATOR OF RPOS"/>
    <property type="match status" value="1"/>
</dbReference>
<keyword evidence="1" id="KW-0597">Phosphoprotein</keyword>
<dbReference type="GO" id="GO:0006355">
    <property type="term" value="P:regulation of DNA-templated transcription"/>
    <property type="evidence" value="ECO:0007669"/>
    <property type="project" value="InterPro"/>
</dbReference>
<evidence type="ECO:0000313" key="8">
    <source>
        <dbReference type="EMBL" id="BBI40172.1"/>
    </source>
</evidence>
<evidence type="ECO:0000256" key="6">
    <source>
        <dbReference type="PROSITE-ProRule" id="PRU01091"/>
    </source>
</evidence>
<dbReference type="AlphaFoldDB" id="A0A455TXX3"/>
<dbReference type="GO" id="GO:0000156">
    <property type="term" value="F:phosphorelay response regulator activity"/>
    <property type="evidence" value="ECO:0007669"/>
    <property type="project" value="TreeGrafter"/>
</dbReference>
<evidence type="ECO:0000256" key="2">
    <source>
        <dbReference type="ARBA" id="ARBA00023012"/>
    </source>
</evidence>
<gene>
    <name evidence="8" type="primary">drrA_2</name>
    <name evidence="8" type="ORF">SMVRE20_02546</name>
</gene>
<proteinExistence type="predicted"/>
<dbReference type="PANTHER" id="PTHR48111:SF1">
    <property type="entry name" value="TWO-COMPONENT RESPONSE REGULATOR ORR33"/>
    <property type="match status" value="1"/>
</dbReference>
<evidence type="ECO:0000256" key="1">
    <source>
        <dbReference type="ARBA" id="ARBA00022553"/>
    </source>
</evidence>
<dbReference type="SUPFAM" id="SSF46894">
    <property type="entry name" value="C-terminal effector domain of the bipartite response regulators"/>
    <property type="match status" value="1"/>
</dbReference>
<dbReference type="Gene3D" id="1.10.10.10">
    <property type="entry name" value="Winged helix-like DNA-binding domain superfamily/Winged helix DNA-binding domain"/>
    <property type="match status" value="1"/>
</dbReference>
<dbReference type="InterPro" id="IPR036388">
    <property type="entry name" value="WH-like_DNA-bd_sf"/>
</dbReference>
<dbReference type="GO" id="GO:0032993">
    <property type="term" value="C:protein-DNA complex"/>
    <property type="evidence" value="ECO:0007669"/>
    <property type="project" value="TreeGrafter"/>
</dbReference>
<name>A0A455TXX3_ENTFC</name>
<dbReference type="SMART" id="SM00862">
    <property type="entry name" value="Trans_reg_C"/>
    <property type="match status" value="1"/>
</dbReference>
<dbReference type="InterPro" id="IPR016032">
    <property type="entry name" value="Sig_transdc_resp-reg_C-effctor"/>
</dbReference>
<evidence type="ECO:0000256" key="3">
    <source>
        <dbReference type="ARBA" id="ARBA00023015"/>
    </source>
</evidence>
<keyword evidence="4 6" id="KW-0238">DNA-binding</keyword>
<feature type="domain" description="OmpR/PhoB-type" evidence="7">
    <location>
        <begin position="62"/>
        <end position="162"/>
    </location>
</feature>
<evidence type="ECO:0000259" key="7">
    <source>
        <dbReference type="PROSITE" id="PS51755"/>
    </source>
</evidence>
<dbReference type="GO" id="GO:0000976">
    <property type="term" value="F:transcription cis-regulatory region binding"/>
    <property type="evidence" value="ECO:0007669"/>
    <property type="project" value="TreeGrafter"/>
</dbReference>
<reference evidence="8" key="1">
    <citation type="submission" date="2019-02" db="EMBL/GenBank/DDBJ databases">
        <title>Complete Genome Sequence of vanD5-typed vancomycin-resistant Enterococcus faecium in Sapporo, Japan.</title>
        <authorList>
            <person name="Sato T."/>
            <person name="Wada T."/>
            <person name="Shinagawa M."/>
            <person name="Fukushima Y."/>
            <person name="Nakajima C."/>
            <person name="Suzuki Y."/>
            <person name="Takahashi S."/>
            <person name="Yokota S."/>
        </authorList>
    </citation>
    <scope>NUCLEOTIDE SEQUENCE</scope>
    <source>
        <strain evidence="8">SMVRE20</strain>
    </source>
</reference>
<evidence type="ECO:0000256" key="5">
    <source>
        <dbReference type="ARBA" id="ARBA00023163"/>
    </source>
</evidence>
<keyword evidence="5" id="KW-0804">Transcription</keyword>
<evidence type="ECO:0000256" key="4">
    <source>
        <dbReference type="ARBA" id="ARBA00023125"/>
    </source>
</evidence>
<dbReference type="CDD" id="cd00383">
    <property type="entry name" value="trans_reg_C"/>
    <property type="match status" value="1"/>
</dbReference>
<keyword evidence="2" id="KW-0902">Two-component regulatory system</keyword>
<dbReference type="Pfam" id="PF00486">
    <property type="entry name" value="Trans_reg_C"/>
    <property type="match status" value="1"/>
</dbReference>
<sequence>MIEISESGDKIGEKLLMLLNVQQRQALIKYLLSQEKKDTDSADSPCDSFQIHDPQAEVGGVFTEIEMGELYFCLEQRLVRVRGQVIELTAKEFDILALLLTHPKRVFTYELIMELVWNEDYTFYSKKAVSNHMSNLRKKLKVTPDALDYIKNIVGVGYKFEAP</sequence>
<keyword evidence="3" id="KW-0805">Transcription regulation</keyword>
<organism evidence="8">
    <name type="scientific">Enterococcus faecium</name>
    <name type="common">Streptococcus faecium</name>
    <dbReference type="NCBI Taxonomy" id="1352"/>
    <lineage>
        <taxon>Bacteria</taxon>
        <taxon>Bacillati</taxon>
        <taxon>Bacillota</taxon>
        <taxon>Bacilli</taxon>
        <taxon>Lactobacillales</taxon>
        <taxon>Enterococcaceae</taxon>
        <taxon>Enterococcus</taxon>
    </lineage>
</organism>
<dbReference type="RefSeq" id="WP_023042296.1">
    <property type="nucleotide sequence ID" value="NZ_JABBNN010000001.1"/>
</dbReference>
<feature type="DNA-binding region" description="OmpR/PhoB-type" evidence="6">
    <location>
        <begin position="62"/>
        <end position="162"/>
    </location>
</feature>
<accession>A0A455TXX3</accession>